<dbReference type="RefSeq" id="WP_345206206.1">
    <property type="nucleotide sequence ID" value="NZ_BAABGM010000015.1"/>
</dbReference>
<accession>A0ABP8KIB4</accession>
<sequence>MSTPTPRARLDLEIRPARPDDEPAVLHLFRATLGWHDEDPNEEFFRWKHHENAFGVSPAWMALHEGALVGYRTFLRWRFLDDTGRVVRAVRAVDTATDPAYQGQGIFRTLTLRGVAELTLAGDGIVFNTPNDQSRPGYLKMGWSLARRLPVGVLPAGPRSAQRMLTSRVPADLWSQPTHAGLDAGEALADWAVAAALLEHAPSTGFRTDRTPEYLAWRTSFAPLHYRLMLASHHDPAQGGIVFRLRRRGDAVEAAVVEQLVPDRRTGIALVRRMLKETGADYAIGLRTGPSAGLLPLPGQGPLLTTRALAASPPSPGDWTLTLGDVELF</sequence>
<proteinExistence type="predicted"/>
<dbReference type="Gene3D" id="3.40.630.30">
    <property type="match status" value="1"/>
</dbReference>
<gene>
    <name evidence="2" type="ORF">GCM10023168_24030</name>
</gene>
<protein>
    <recommendedName>
        <fullName evidence="1">N-acetyltransferase domain-containing protein</fullName>
    </recommendedName>
</protein>
<dbReference type="PROSITE" id="PS51186">
    <property type="entry name" value="GNAT"/>
    <property type="match status" value="1"/>
</dbReference>
<organism evidence="2 3">
    <name type="scientific">Fodinibacter luteus</name>
    <dbReference type="NCBI Taxonomy" id="552064"/>
    <lineage>
        <taxon>Bacteria</taxon>
        <taxon>Bacillati</taxon>
        <taxon>Actinomycetota</taxon>
        <taxon>Actinomycetes</taxon>
        <taxon>Micrococcales</taxon>
        <taxon>Intrasporangiaceae</taxon>
        <taxon>Fodinibacter (ex Wang et al. 2009)</taxon>
    </lineage>
</organism>
<dbReference type="Pfam" id="PF13527">
    <property type="entry name" value="Acetyltransf_9"/>
    <property type="match status" value="1"/>
</dbReference>
<comment type="caution">
    <text evidence="2">The sequence shown here is derived from an EMBL/GenBank/DDBJ whole genome shotgun (WGS) entry which is preliminary data.</text>
</comment>
<evidence type="ECO:0000313" key="3">
    <source>
        <dbReference type="Proteomes" id="UP001500945"/>
    </source>
</evidence>
<keyword evidence="3" id="KW-1185">Reference proteome</keyword>
<evidence type="ECO:0000313" key="2">
    <source>
        <dbReference type="EMBL" id="GAA4407697.1"/>
    </source>
</evidence>
<feature type="domain" description="N-acetyltransferase" evidence="1">
    <location>
        <begin position="12"/>
        <end position="169"/>
    </location>
</feature>
<evidence type="ECO:0000259" key="1">
    <source>
        <dbReference type="PROSITE" id="PS51186"/>
    </source>
</evidence>
<reference evidence="3" key="1">
    <citation type="journal article" date="2019" name="Int. J. Syst. Evol. Microbiol.">
        <title>The Global Catalogue of Microorganisms (GCM) 10K type strain sequencing project: providing services to taxonomists for standard genome sequencing and annotation.</title>
        <authorList>
            <consortium name="The Broad Institute Genomics Platform"/>
            <consortium name="The Broad Institute Genome Sequencing Center for Infectious Disease"/>
            <person name="Wu L."/>
            <person name="Ma J."/>
        </authorList>
    </citation>
    <scope>NUCLEOTIDE SEQUENCE [LARGE SCALE GENOMIC DNA]</scope>
    <source>
        <strain evidence="3">JCM 17809</strain>
    </source>
</reference>
<dbReference type="SUPFAM" id="SSF55729">
    <property type="entry name" value="Acyl-CoA N-acyltransferases (Nat)"/>
    <property type="match status" value="1"/>
</dbReference>
<dbReference type="InterPro" id="IPR000182">
    <property type="entry name" value="GNAT_dom"/>
</dbReference>
<dbReference type="EMBL" id="BAABGM010000015">
    <property type="protein sequence ID" value="GAA4407697.1"/>
    <property type="molecule type" value="Genomic_DNA"/>
</dbReference>
<name>A0ABP8KIB4_9MICO</name>
<dbReference type="InterPro" id="IPR016181">
    <property type="entry name" value="Acyl_CoA_acyltransferase"/>
</dbReference>
<dbReference type="Proteomes" id="UP001500945">
    <property type="component" value="Unassembled WGS sequence"/>
</dbReference>